<dbReference type="EMBL" id="NOIH01000003">
    <property type="protein sequence ID" value="OYD55467.1"/>
    <property type="molecule type" value="Genomic_DNA"/>
</dbReference>
<dbReference type="Pfam" id="PF00270">
    <property type="entry name" value="DEAD"/>
    <property type="match status" value="1"/>
</dbReference>
<dbReference type="PANTHER" id="PTHR30580:SF0">
    <property type="entry name" value="PRIMOSOMAL PROTEIN N"/>
    <property type="match status" value="1"/>
</dbReference>
<dbReference type="GO" id="GO:0006310">
    <property type="term" value="P:DNA recombination"/>
    <property type="evidence" value="ECO:0007669"/>
    <property type="project" value="InterPro"/>
</dbReference>
<evidence type="ECO:0000256" key="6">
    <source>
        <dbReference type="ARBA" id="ARBA00022806"/>
    </source>
</evidence>
<evidence type="ECO:0000256" key="1">
    <source>
        <dbReference type="ARBA" id="ARBA00022515"/>
    </source>
</evidence>
<comment type="similarity">
    <text evidence="12">Belongs to the helicase family. PriA subfamily.</text>
</comment>
<dbReference type="NCBIfam" id="NF004067">
    <property type="entry name" value="PRK05580.1-4"/>
    <property type="match status" value="1"/>
</dbReference>
<comment type="cofactor">
    <cofactor evidence="12">
        <name>Zn(2+)</name>
        <dbReference type="ChEBI" id="CHEBI:29105"/>
    </cofactor>
    <text evidence="12">Binds 2 zinc ions per subunit.</text>
</comment>
<dbReference type="GO" id="GO:0003677">
    <property type="term" value="F:DNA binding"/>
    <property type="evidence" value="ECO:0007669"/>
    <property type="project" value="UniProtKB-UniRule"/>
</dbReference>
<dbReference type="InterPro" id="IPR041222">
    <property type="entry name" value="PriA_3primeBD"/>
</dbReference>
<dbReference type="InterPro" id="IPR040498">
    <property type="entry name" value="PriA_CRR"/>
</dbReference>
<evidence type="ECO:0000256" key="3">
    <source>
        <dbReference type="ARBA" id="ARBA00022723"/>
    </source>
</evidence>
<keyword evidence="3 12" id="KW-0479">Metal-binding</keyword>
<evidence type="ECO:0000256" key="2">
    <source>
        <dbReference type="ARBA" id="ARBA00022705"/>
    </source>
</evidence>
<name>A0A235F3I1_9RHOO</name>
<evidence type="ECO:0000256" key="10">
    <source>
        <dbReference type="ARBA" id="ARBA00023235"/>
    </source>
</evidence>
<dbReference type="GO" id="GO:0006269">
    <property type="term" value="P:DNA replication, synthesis of primer"/>
    <property type="evidence" value="ECO:0007669"/>
    <property type="project" value="UniProtKB-KW"/>
</dbReference>
<dbReference type="Proteomes" id="UP000215181">
    <property type="component" value="Unassembled WGS sequence"/>
</dbReference>
<sequence length="725" mass="79718">MTIVRVALPLPLPQVFDYAASDASAADIGRCVKVPFGRGERSGLIVALDAEAEVDLARLKTVHHIQRDVPPLPADWLELVAFVARYYHAPIGEVVALALPPGLRRADGVSGEDEDPLLEIAPAGHAALGAARRPSKALALLQALAQDLAPWRRSVIREREGGEAVGELLRRGWLGVAVDEAQRRGTTGALPVLTDEQDGAVRAILQTGEGFRTWLLQGVTGSGKTEVYLRLAEQMLSRGRQVLMLVPEIALTPQLERRVAQRFAAANVVSLHSGLADGARSRGFVQALSGHADIVLGTRLAVFAPLPRLGLILVDEEHDASYKQQEGVRYSARDVAVWRGRQRDVPVVLGSATPSLETWYHARAERYALQVLNQRAVAASMPTVRCIDVRRLKLDEGLSPGLKAAIEQRLARGEQSLVFLNRRGYAPVLSCPSCGWVSRCPHCSANLVVHLADRRLRCHHCGCDGGIPHACPSCGNQDIQPFGRGTQRIEARLAELFPQARVLRVDRDAARTRKQWESLLATIAEGGADILVGTQMMAKGHDFPKLTLVGVVGADASLHAADFRAPERLFQQLMQVGGRAGRGTLPGEVLIQTEYPAHPLYLHLARHDFDAFARMELQERRSAGFPPFTYQAMLRADAPALDDAVEFLRHARRLAEERAPEGLRIYDPVPMRMTRLARRERAQLLLEADQRGMLQGFLAGWVALLYCQRTARELRWQLDVDPLEV</sequence>
<gene>
    <name evidence="12" type="primary">priA</name>
    <name evidence="14" type="ORF">CGK74_04580</name>
</gene>
<keyword evidence="9 12" id="KW-0238">DNA-binding</keyword>
<evidence type="ECO:0000256" key="9">
    <source>
        <dbReference type="ARBA" id="ARBA00023125"/>
    </source>
</evidence>
<keyword evidence="5 12" id="KW-0378">Hydrolase</keyword>
<dbReference type="InterPro" id="IPR027417">
    <property type="entry name" value="P-loop_NTPase"/>
</dbReference>
<dbReference type="PROSITE" id="PS51192">
    <property type="entry name" value="HELICASE_ATP_BIND_1"/>
    <property type="match status" value="1"/>
</dbReference>
<dbReference type="SUPFAM" id="SSF52540">
    <property type="entry name" value="P-loop containing nucleoside triphosphate hydrolases"/>
    <property type="match status" value="2"/>
</dbReference>
<dbReference type="CDD" id="cd17929">
    <property type="entry name" value="DEXHc_priA"/>
    <property type="match status" value="1"/>
</dbReference>
<dbReference type="Gene3D" id="3.40.50.300">
    <property type="entry name" value="P-loop containing nucleotide triphosphate hydrolases"/>
    <property type="match status" value="2"/>
</dbReference>
<feature type="binding site" evidence="12">
    <location>
        <position position="458"/>
    </location>
    <ligand>
        <name>Zn(2+)</name>
        <dbReference type="ChEBI" id="CHEBI:29105"/>
        <label>2</label>
    </ligand>
</feature>
<proteinExistence type="inferred from homology"/>
<keyword evidence="8 12" id="KW-0067">ATP-binding</keyword>
<dbReference type="InterPro" id="IPR042115">
    <property type="entry name" value="PriA_3primeBD_sf"/>
</dbReference>
<evidence type="ECO:0000256" key="5">
    <source>
        <dbReference type="ARBA" id="ARBA00022801"/>
    </source>
</evidence>
<feature type="binding site" evidence="12">
    <location>
        <position position="443"/>
    </location>
    <ligand>
        <name>Zn(2+)</name>
        <dbReference type="ChEBI" id="CHEBI:29105"/>
        <label>2</label>
    </ligand>
</feature>
<evidence type="ECO:0000256" key="8">
    <source>
        <dbReference type="ARBA" id="ARBA00022840"/>
    </source>
</evidence>
<dbReference type="GO" id="GO:0008270">
    <property type="term" value="F:zinc ion binding"/>
    <property type="evidence" value="ECO:0007669"/>
    <property type="project" value="UniProtKB-UniRule"/>
</dbReference>
<organism evidence="14 15">
    <name type="scientific">Thauera propionica</name>
    <dbReference type="NCBI Taxonomy" id="2019431"/>
    <lineage>
        <taxon>Bacteria</taxon>
        <taxon>Pseudomonadati</taxon>
        <taxon>Pseudomonadota</taxon>
        <taxon>Betaproteobacteria</taxon>
        <taxon>Rhodocyclales</taxon>
        <taxon>Zoogloeaceae</taxon>
        <taxon>Thauera</taxon>
    </lineage>
</organism>
<dbReference type="RefSeq" id="WP_094267291.1">
    <property type="nucleotide sequence ID" value="NZ_NOIH01000003.1"/>
</dbReference>
<evidence type="ECO:0000313" key="15">
    <source>
        <dbReference type="Proteomes" id="UP000215181"/>
    </source>
</evidence>
<dbReference type="AlphaFoldDB" id="A0A235F3I1"/>
<keyword evidence="2 12" id="KW-0235">DNA replication</keyword>
<keyword evidence="15" id="KW-1185">Reference proteome</keyword>
<dbReference type="InterPro" id="IPR005259">
    <property type="entry name" value="PriA"/>
</dbReference>
<feature type="binding site" evidence="12">
    <location>
        <position position="461"/>
    </location>
    <ligand>
        <name>Zn(2+)</name>
        <dbReference type="ChEBI" id="CHEBI:29105"/>
        <label>2</label>
    </ligand>
</feature>
<dbReference type="FunFam" id="3.40.50.300:FF:000489">
    <property type="entry name" value="Primosome assembly protein PriA"/>
    <property type="match status" value="1"/>
</dbReference>
<keyword evidence="1 12" id="KW-0639">Primosome</keyword>
<accession>A0A235F3I1</accession>
<dbReference type="Pfam" id="PF18319">
    <property type="entry name" value="Zn_ribbon_PriA"/>
    <property type="match status" value="1"/>
</dbReference>
<dbReference type="GO" id="GO:1990077">
    <property type="term" value="C:primosome complex"/>
    <property type="evidence" value="ECO:0007669"/>
    <property type="project" value="UniProtKB-UniRule"/>
</dbReference>
<dbReference type="GO" id="GO:0016887">
    <property type="term" value="F:ATP hydrolysis activity"/>
    <property type="evidence" value="ECO:0007669"/>
    <property type="project" value="RHEA"/>
</dbReference>
<dbReference type="HAMAP" id="MF_00983">
    <property type="entry name" value="PriA"/>
    <property type="match status" value="1"/>
</dbReference>
<feature type="binding site" evidence="12">
    <location>
        <position position="440"/>
    </location>
    <ligand>
        <name>Zn(2+)</name>
        <dbReference type="ChEBI" id="CHEBI:29105"/>
        <label>2</label>
    </ligand>
</feature>
<reference evidence="14 15" key="1">
    <citation type="submission" date="2017-07" db="EMBL/GenBank/DDBJ databases">
        <title>Thauera sp. KNDSS-Mac4 genome sequence and assembly.</title>
        <authorList>
            <person name="Mayilraj S."/>
        </authorList>
    </citation>
    <scope>NUCLEOTIDE SEQUENCE [LARGE SCALE GENOMIC DNA]</scope>
    <source>
        <strain evidence="14 15">KNDSS-Mac4</strain>
    </source>
</reference>
<dbReference type="PANTHER" id="PTHR30580">
    <property type="entry name" value="PRIMOSOMAL PROTEIN N"/>
    <property type="match status" value="1"/>
</dbReference>
<dbReference type="NCBIfam" id="TIGR00595">
    <property type="entry name" value="priA"/>
    <property type="match status" value="1"/>
</dbReference>
<comment type="subunit">
    <text evidence="12">Component of the replication restart primosome.</text>
</comment>
<dbReference type="Gene3D" id="3.40.1440.60">
    <property type="entry name" value="PriA, 3(prime) DNA-binding domain"/>
    <property type="match status" value="1"/>
</dbReference>
<dbReference type="GO" id="GO:0006270">
    <property type="term" value="P:DNA replication initiation"/>
    <property type="evidence" value="ECO:0007669"/>
    <property type="project" value="TreeGrafter"/>
</dbReference>
<dbReference type="InterPro" id="IPR041236">
    <property type="entry name" value="PriA_C"/>
</dbReference>
<dbReference type="SMART" id="SM00490">
    <property type="entry name" value="HELICc"/>
    <property type="match status" value="1"/>
</dbReference>
<dbReference type="InterPro" id="IPR014001">
    <property type="entry name" value="Helicase_ATP-bd"/>
</dbReference>
<evidence type="ECO:0000313" key="14">
    <source>
        <dbReference type="EMBL" id="OYD55467.1"/>
    </source>
</evidence>
<comment type="catalytic activity">
    <reaction evidence="11 12">
        <text>ATP + H2O = ADP + phosphate + H(+)</text>
        <dbReference type="Rhea" id="RHEA:13065"/>
        <dbReference type="ChEBI" id="CHEBI:15377"/>
        <dbReference type="ChEBI" id="CHEBI:15378"/>
        <dbReference type="ChEBI" id="CHEBI:30616"/>
        <dbReference type="ChEBI" id="CHEBI:43474"/>
        <dbReference type="ChEBI" id="CHEBI:456216"/>
        <dbReference type="EC" id="5.6.2.4"/>
    </reaction>
</comment>
<evidence type="ECO:0000256" key="12">
    <source>
        <dbReference type="HAMAP-Rule" id="MF_00983"/>
    </source>
</evidence>
<dbReference type="Pfam" id="PF17764">
    <property type="entry name" value="PriA_3primeBD"/>
    <property type="match status" value="1"/>
</dbReference>
<evidence type="ECO:0000256" key="11">
    <source>
        <dbReference type="ARBA" id="ARBA00048988"/>
    </source>
</evidence>
<dbReference type="GO" id="GO:0043138">
    <property type="term" value="F:3'-5' DNA helicase activity"/>
    <property type="evidence" value="ECO:0007669"/>
    <property type="project" value="UniProtKB-EC"/>
</dbReference>
<feature type="domain" description="Helicase ATP-binding" evidence="13">
    <location>
        <begin position="205"/>
        <end position="372"/>
    </location>
</feature>
<comment type="caution">
    <text evidence="14">The sequence shown here is derived from an EMBL/GenBank/DDBJ whole genome shotgun (WGS) entry which is preliminary data.</text>
</comment>
<dbReference type="SMART" id="SM00487">
    <property type="entry name" value="DEXDc"/>
    <property type="match status" value="1"/>
</dbReference>
<evidence type="ECO:0000256" key="4">
    <source>
        <dbReference type="ARBA" id="ARBA00022741"/>
    </source>
</evidence>
<feature type="binding site" evidence="12">
    <location>
        <position position="471"/>
    </location>
    <ligand>
        <name>Zn(2+)</name>
        <dbReference type="ChEBI" id="CHEBI:29105"/>
        <label>1</label>
    </ligand>
</feature>
<dbReference type="OrthoDB" id="9759544at2"/>
<dbReference type="Pfam" id="PF18074">
    <property type="entry name" value="PriA_C"/>
    <property type="match status" value="1"/>
</dbReference>
<keyword evidence="6 12" id="KW-0347">Helicase</keyword>
<keyword evidence="10 12" id="KW-0413">Isomerase</keyword>
<dbReference type="InterPro" id="IPR011545">
    <property type="entry name" value="DEAD/DEAH_box_helicase_dom"/>
</dbReference>
<dbReference type="GO" id="GO:0006302">
    <property type="term" value="P:double-strand break repair"/>
    <property type="evidence" value="ECO:0007669"/>
    <property type="project" value="InterPro"/>
</dbReference>
<feature type="binding site" evidence="12">
    <location>
        <position position="474"/>
    </location>
    <ligand>
        <name>Zn(2+)</name>
        <dbReference type="ChEBI" id="CHEBI:29105"/>
        <label>1</label>
    </ligand>
</feature>
<evidence type="ECO:0000259" key="13">
    <source>
        <dbReference type="PROSITE" id="PS51192"/>
    </source>
</evidence>
<feature type="binding site" evidence="12">
    <location>
        <position position="434"/>
    </location>
    <ligand>
        <name>Zn(2+)</name>
        <dbReference type="ChEBI" id="CHEBI:29105"/>
        <label>1</label>
    </ligand>
</feature>
<feature type="binding site" evidence="12">
    <location>
        <position position="431"/>
    </location>
    <ligand>
        <name>Zn(2+)</name>
        <dbReference type="ChEBI" id="CHEBI:29105"/>
        <label>1</label>
    </ligand>
</feature>
<dbReference type="EC" id="5.6.2.4" evidence="12"/>
<keyword evidence="7 12" id="KW-0862">Zinc</keyword>
<comment type="catalytic activity">
    <reaction evidence="12">
        <text>Couples ATP hydrolysis with the unwinding of duplex DNA by translocating in the 3'-5' direction.</text>
        <dbReference type="EC" id="5.6.2.4"/>
    </reaction>
</comment>
<dbReference type="InterPro" id="IPR001650">
    <property type="entry name" value="Helicase_C-like"/>
</dbReference>
<keyword evidence="4 12" id="KW-0547">Nucleotide-binding</keyword>
<protein>
    <recommendedName>
        <fullName evidence="12">Replication restart protein PriA</fullName>
    </recommendedName>
    <alternativeName>
        <fullName evidence="12">ATP-dependent DNA helicase PriA</fullName>
        <ecNumber evidence="12">5.6.2.4</ecNumber>
    </alternativeName>
    <alternativeName>
        <fullName evidence="12">DNA 3'-5' helicase PriA</fullName>
    </alternativeName>
</protein>
<evidence type="ECO:0000256" key="7">
    <source>
        <dbReference type="ARBA" id="ARBA00022833"/>
    </source>
</evidence>
<comment type="function">
    <text evidence="12">Initiates the restart of stalled replication forks, which reloads the replicative helicase on sites other than the origin of replication. Recognizes and binds to abandoned replication forks and remodels them to uncover a helicase loading site. Promotes assembly of the primosome at these replication forks.</text>
</comment>
<dbReference type="CDD" id="cd18804">
    <property type="entry name" value="SF2_C_priA"/>
    <property type="match status" value="1"/>
</dbReference>
<dbReference type="GO" id="GO:0005524">
    <property type="term" value="F:ATP binding"/>
    <property type="evidence" value="ECO:0007669"/>
    <property type="project" value="UniProtKB-UniRule"/>
</dbReference>